<dbReference type="Pfam" id="PF13180">
    <property type="entry name" value="PDZ_2"/>
    <property type="match status" value="1"/>
</dbReference>
<dbReference type="InterPro" id="IPR051201">
    <property type="entry name" value="Chloro_Bact_Ser_Proteases"/>
</dbReference>
<evidence type="ECO:0000256" key="4">
    <source>
        <dbReference type="SAM" id="Phobius"/>
    </source>
</evidence>
<reference evidence="6 7" key="1">
    <citation type="submission" date="2024-09" db="EMBL/GenBank/DDBJ databases">
        <title>Laminarin stimulates single cell rates of sulfate reduction while oxygen inhibits transcriptomic activity in coastal marine sediment.</title>
        <authorList>
            <person name="Lindsay M."/>
            <person name="Orcutt B."/>
            <person name="Emerson D."/>
            <person name="Stepanauskas R."/>
            <person name="D'Angelo T."/>
        </authorList>
    </citation>
    <scope>NUCLEOTIDE SEQUENCE [LARGE SCALE GENOMIC DNA]</scope>
    <source>
        <strain evidence="6">SAG AM-311-K15</strain>
    </source>
</reference>
<dbReference type="PANTHER" id="PTHR43343">
    <property type="entry name" value="PEPTIDASE S12"/>
    <property type="match status" value="1"/>
</dbReference>
<gene>
    <name evidence="6" type="ORF">ACFL27_01155</name>
</gene>
<comment type="similarity">
    <text evidence="1">Belongs to the peptidase S1C family.</text>
</comment>
<accession>A0ABV6YRF3</accession>
<sequence>MTNLYENYDYDRSQKQREYRGPSKWKYILIALPILIAAGYMFFFLQRGEIPLYNFVSNQTAVQSRSVTPVSGPLGADEQSTINIFKTVSPSVVFITSISQKLNFFNMEPYEIPQGNGSGFIWDTAGHIVTNYHVVHQATKVSVTLSDHSTWKATKLWGDIDHDVAVLHIEAPLTKLQPVTVGTSNELQVGQKVLAIGNPFGLDSTLTTGIISALGRSIRSTNELWIHGVIQTDAAINPGNSGGPLLDSFGRVIGMNTAIVSPSGGSAGIGFAVPIDTINRIVPQLISRGKVSKAGLGITLFSDEALERWGIQGALIRQVNRGSTADNAGLKGTYRTMEGIVLGDIIVAIDGEEIKQSSDLVDALTDRPVGTEVKIEYIRNNRKMTTSAILQELQN</sequence>
<dbReference type="Pfam" id="PF13365">
    <property type="entry name" value="Trypsin_2"/>
    <property type="match status" value="1"/>
</dbReference>
<evidence type="ECO:0000313" key="6">
    <source>
        <dbReference type="EMBL" id="MFC1848789.1"/>
    </source>
</evidence>
<keyword evidence="2 6" id="KW-0645">Protease</keyword>
<keyword evidence="7" id="KW-1185">Reference proteome</keyword>
<dbReference type="InterPro" id="IPR036034">
    <property type="entry name" value="PDZ_sf"/>
</dbReference>
<evidence type="ECO:0000256" key="2">
    <source>
        <dbReference type="ARBA" id="ARBA00022670"/>
    </source>
</evidence>
<name>A0ABV6YRF3_UNCC1</name>
<dbReference type="PANTHER" id="PTHR43343:SF3">
    <property type="entry name" value="PROTEASE DO-LIKE 8, CHLOROPLASTIC"/>
    <property type="match status" value="1"/>
</dbReference>
<dbReference type="GO" id="GO:0008233">
    <property type="term" value="F:peptidase activity"/>
    <property type="evidence" value="ECO:0007669"/>
    <property type="project" value="UniProtKB-KW"/>
</dbReference>
<dbReference type="InterPro" id="IPR001940">
    <property type="entry name" value="Peptidase_S1C"/>
</dbReference>
<keyword evidence="4" id="KW-0812">Transmembrane</keyword>
<protein>
    <submittedName>
        <fullName evidence="6">S1C family serine protease</fullName>
        <ecNumber evidence="6">3.4.21.-</ecNumber>
    </submittedName>
</protein>
<organism evidence="6 7">
    <name type="scientific">candidate division CSSED10-310 bacterium</name>
    <dbReference type="NCBI Taxonomy" id="2855610"/>
    <lineage>
        <taxon>Bacteria</taxon>
        <taxon>Bacteria division CSSED10-310</taxon>
    </lineage>
</organism>
<dbReference type="EC" id="3.4.21.-" evidence="6"/>
<dbReference type="SUPFAM" id="SSF50494">
    <property type="entry name" value="Trypsin-like serine proteases"/>
    <property type="match status" value="1"/>
</dbReference>
<dbReference type="GO" id="GO:0006508">
    <property type="term" value="P:proteolysis"/>
    <property type="evidence" value="ECO:0007669"/>
    <property type="project" value="UniProtKB-KW"/>
</dbReference>
<feature type="transmembrane region" description="Helical" evidence="4">
    <location>
        <begin position="25"/>
        <end position="45"/>
    </location>
</feature>
<dbReference type="EMBL" id="JBHPBY010000007">
    <property type="protein sequence ID" value="MFC1848789.1"/>
    <property type="molecule type" value="Genomic_DNA"/>
</dbReference>
<comment type="caution">
    <text evidence="6">The sequence shown here is derived from an EMBL/GenBank/DDBJ whole genome shotgun (WGS) entry which is preliminary data.</text>
</comment>
<evidence type="ECO:0000256" key="3">
    <source>
        <dbReference type="ARBA" id="ARBA00022801"/>
    </source>
</evidence>
<dbReference type="PRINTS" id="PR00834">
    <property type="entry name" value="PROTEASES2C"/>
</dbReference>
<keyword evidence="4" id="KW-1133">Transmembrane helix</keyword>
<keyword evidence="3 6" id="KW-0378">Hydrolase</keyword>
<dbReference type="InterPro" id="IPR001478">
    <property type="entry name" value="PDZ"/>
</dbReference>
<dbReference type="SUPFAM" id="SSF50156">
    <property type="entry name" value="PDZ domain-like"/>
    <property type="match status" value="1"/>
</dbReference>
<dbReference type="Gene3D" id="2.30.42.10">
    <property type="match status" value="1"/>
</dbReference>
<keyword evidence="4" id="KW-0472">Membrane</keyword>
<dbReference type="Gene3D" id="2.40.10.10">
    <property type="entry name" value="Trypsin-like serine proteases"/>
    <property type="match status" value="2"/>
</dbReference>
<evidence type="ECO:0000256" key="1">
    <source>
        <dbReference type="ARBA" id="ARBA00010541"/>
    </source>
</evidence>
<dbReference type="InterPro" id="IPR009003">
    <property type="entry name" value="Peptidase_S1_PA"/>
</dbReference>
<dbReference type="InterPro" id="IPR043504">
    <property type="entry name" value="Peptidase_S1_PA_chymotrypsin"/>
</dbReference>
<proteinExistence type="inferred from homology"/>
<dbReference type="PROSITE" id="PS50106">
    <property type="entry name" value="PDZ"/>
    <property type="match status" value="1"/>
</dbReference>
<dbReference type="Proteomes" id="UP001594351">
    <property type="component" value="Unassembled WGS sequence"/>
</dbReference>
<evidence type="ECO:0000313" key="7">
    <source>
        <dbReference type="Proteomes" id="UP001594351"/>
    </source>
</evidence>
<feature type="domain" description="PDZ" evidence="5">
    <location>
        <begin position="285"/>
        <end position="381"/>
    </location>
</feature>
<evidence type="ECO:0000259" key="5">
    <source>
        <dbReference type="PROSITE" id="PS50106"/>
    </source>
</evidence>
<dbReference type="SMART" id="SM00228">
    <property type="entry name" value="PDZ"/>
    <property type="match status" value="1"/>
</dbReference>